<sequence>MKGLIICSIFVTNALCNLSPILNEDHVQYNYLLSPIVTHFKDTKFPVIFWLDSTVYETNRSAHLDTLNAILLAHNNWITIAVRNTTRCLRYNRLQNVVITLTYSAMKKLISSIDYDCFYPSGLYIFTVTEQTLNKKVVKSVFETVWKKKILNVVFIVPANDRLYRAYGYEPYEYANCGNVRLKLLDQYINNRWQRLGEWFERSLPNFHECPLKAVTFDSKPFVMVRNNGNQTQYFGLEVLIFENIAAKLNFSIEYVSPPRHTKWGILRSVNSTGQMGMLQRSEADVGFGSTGRSIDRNMYLRSSIPSIVTQLSMTIPPKVPYTSLEKLFLPFSLSAWLLVPAGYAIIYCLYVVLFRTKYHPYLEHIPGIFYTIWTILMGGPGRDVRRNSTRIYMISLVLNAFVVRNLYQSALFQYLKANDVMAANLHTYDDINKAGLSYYMHHSAKKFFEDNPDVNRTIRLIADEHVNADEILYNISHHLLQGVIPSPLESIFYYVKSHGHQGMVYVSERTAISYFIAFHFPRMSALQKPFDNLLHQLHAGGFIVHWKGNYRNNPDTWMNYEQENVPTPLQLHQVSGGFYLWAFCMFVAMVVFTVELILSKVTRAIIIVFHDYYGTCSLFTRLDNVKQIEYVQGPLRRHFKHPQFPINFRAANSENLTISNELHTVNELMLENRNWLLGTVSDRLLPHVNSYAVFYNVFLSDNYTSMRTILQSLSYQYYDTSGRCLLVIDSPYNVQYLAQLMTHLWKLRIVNVVVIVREVNETNYRAYSYQPFREGKCELIEPMLLDQFHDGRWGKLSMWYRNSMKNFHGCKLKAGTFPAKPYSMVQREGNVTKRFGMEVTIVKNIAQWFNFTIDYLSPAGKVKWGIIRAENSTGLVGMIQRNEVDFGFGTVGLNVHRNKFLKMGSPSFLSQLNVAIPPDKPYSWWEKLYEPFSPAAWLCLVLCYSAFILVTVIIFDSKLITTVEHFPNPAYNLWELLMGGPSVTYHRSSIRIFITGFVLNALIIRTMYQSAMFQRLQATTRLGTKLNTFQEINDAHLLYYMYITTSLYYQDNPLLRGRIRILQDENQDWDEIMYAISQHKLNGVFAIPLDIIEYYVKNYGQRGIVYVGKHTGFNYNLGIYYPKTSPLTEQFNTMIGRYQAAGLIHIWRERFRDTRYWSGAKSHPEPIRLQWEHVSGAFYLWAFMLGLSVLTLFVLAVLKVAGNLLDDCNTPKELPVEFLSTIVKTHYRDPDSYVALRVRNGNCSSAPSFVQGDLLDDLMRANNAWLIVTHKDLPSAEGRPAYYNVFLVQDYNSLCALLDGMMYQTHHYYGLYTIFIENLANVDVLHAVMEKLWSMRLLNVVVIVDGVDEELVAYTYHPYREQKCGIVEPYEIDRFVNGSWTDLAHWYPKRMDNFNGCPLKIGTIDIRPCSIIYRQGNRTIYQGIELSQVINLSQMFNFTVEYRIADGEIRWGFAREVNSTGLMGMIQRNEVDFGVASIGIGVARVKYLRQGTPSRYGQILMAIPPKRSYTSLEKLFQPFSLQTWLCVVLCLTAISFLAHAMFGLRKDTAVDRLPHTVYTMWVLIMGGPCRPLRMDSSRLFIVIFILNMLVLRTLYHAGMFERLQASNSLASDLNTLEQINKAGKVYVMHKTITLYFNDNPLVGPRRIRLIQNDSASWEEILYHMSQPGSDFVVALPLDCIKYYVKKNGERGLVYVGKHTGMTYNTAFYYPKTTSLQEPFSTQVLAFHSAGLVNYWAQAFEDNRYWSNAVTDPEPASIKWDHISGAFYLCGTMHLLAIVVFFADLIECWTNCFPTVLVMSSALFTKIHNQIGTTTNSSMDIRDSINRRTTSTSVHCAELEPPDSLWFQSAGKETYFLTTVLREHYREFDAEVYIRVRNGNNTRSTPFQNDLVEDITRFNNDWMIVSFGSLATSEHRFGYYNVFLVLDYDSFCTSLEEDITETSHHFYGLYTFFFEQLDDRELLGSVLQKLWNLKIINVVVIVEESDGEYVAYSYHPYREQRCGIVEPNEIARYVNGTWDRMGDFFSDQL</sequence>
<feature type="transmembrane region" description="Helical" evidence="12">
    <location>
        <begin position="936"/>
        <end position="956"/>
    </location>
</feature>
<protein>
    <recommendedName>
        <fullName evidence="14">Ionotropic glutamate receptor L-glutamate and glycine-binding domain-containing protein</fullName>
    </recommendedName>
</protein>
<dbReference type="SUPFAM" id="SSF53850">
    <property type="entry name" value="Periplasmic binding protein-like II"/>
    <property type="match status" value="3"/>
</dbReference>
<dbReference type="VEuPathDB" id="VectorBase:AFUN009383"/>
<keyword evidence="11" id="KW-0407">Ion channel</keyword>
<feature type="transmembrane region" description="Helical" evidence="12">
    <location>
        <begin position="1580"/>
        <end position="1596"/>
    </location>
</feature>
<feature type="transmembrane region" description="Helical" evidence="12">
    <location>
        <begin position="1522"/>
        <end position="1545"/>
    </location>
</feature>
<evidence type="ECO:0000256" key="2">
    <source>
        <dbReference type="ARBA" id="ARBA00022448"/>
    </source>
</evidence>
<proteinExistence type="predicted"/>
<keyword evidence="9" id="KW-0325">Glycoprotein</keyword>
<name>A0A182RSY2_ANOFN</name>
<dbReference type="VEuPathDB" id="VectorBase:AFUN2_011233"/>
<keyword evidence="13" id="KW-0732">Signal</keyword>
<dbReference type="InterPro" id="IPR056198">
    <property type="entry name" value="LBD_receptor"/>
</dbReference>
<keyword evidence="5 12" id="KW-1133">Transmembrane helix</keyword>
<evidence type="ECO:0000256" key="4">
    <source>
        <dbReference type="ARBA" id="ARBA00022692"/>
    </source>
</evidence>
<comment type="subcellular location">
    <subcellularLocation>
        <location evidence="1">Cell membrane</location>
        <topology evidence="1">Multi-pass membrane protein</topology>
    </subcellularLocation>
</comment>
<evidence type="ECO:0000256" key="5">
    <source>
        <dbReference type="ARBA" id="ARBA00022989"/>
    </source>
</evidence>
<evidence type="ECO:0000256" key="6">
    <source>
        <dbReference type="ARBA" id="ARBA00023065"/>
    </source>
</evidence>
<dbReference type="PANTHER" id="PTHR42643:SF30">
    <property type="entry name" value="IONOTROPIC RECEPTOR 40A-RELATED"/>
    <property type="match status" value="1"/>
</dbReference>
<evidence type="ECO:0000256" key="1">
    <source>
        <dbReference type="ARBA" id="ARBA00004651"/>
    </source>
</evidence>
<feature type="signal peptide" evidence="13">
    <location>
        <begin position="1"/>
        <end position="16"/>
    </location>
</feature>
<dbReference type="VEuPathDB" id="VectorBase:AFUN2_004768"/>
<feature type="transmembrane region" description="Helical" evidence="12">
    <location>
        <begin position="1179"/>
        <end position="1199"/>
    </location>
</feature>
<accession>A0A182RSY2</accession>
<feature type="domain" description="Ionotropic glutamate receptor L-glutamate and glycine-binding" evidence="14">
    <location>
        <begin position="822"/>
        <end position="882"/>
    </location>
</feature>
<feature type="transmembrane region" description="Helical" evidence="12">
    <location>
        <begin position="392"/>
        <end position="408"/>
    </location>
</feature>
<feature type="transmembrane region" description="Helical" evidence="12">
    <location>
        <begin position="328"/>
        <end position="354"/>
    </location>
</feature>
<dbReference type="PANTHER" id="PTHR42643">
    <property type="entry name" value="IONOTROPIC RECEPTOR 20A-RELATED"/>
    <property type="match status" value="1"/>
</dbReference>
<dbReference type="GO" id="GO:0015276">
    <property type="term" value="F:ligand-gated monoatomic ion channel activity"/>
    <property type="evidence" value="ECO:0007669"/>
    <property type="project" value="InterPro"/>
</dbReference>
<dbReference type="Pfam" id="PF24061">
    <property type="entry name" value="LBD_receptor"/>
    <property type="match status" value="4"/>
</dbReference>
<dbReference type="VEuPathDB" id="VectorBase:AFUN2_001361"/>
<evidence type="ECO:0000256" key="10">
    <source>
        <dbReference type="ARBA" id="ARBA00023286"/>
    </source>
</evidence>
<evidence type="ECO:0000256" key="8">
    <source>
        <dbReference type="ARBA" id="ARBA00023170"/>
    </source>
</evidence>
<keyword evidence="3" id="KW-1003">Cell membrane</keyword>
<evidence type="ECO:0000256" key="11">
    <source>
        <dbReference type="ARBA" id="ARBA00023303"/>
    </source>
</evidence>
<evidence type="ECO:0000256" key="9">
    <source>
        <dbReference type="ARBA" id="ARBA00023180"/>
    </source>
</evidence>
<dbReference type="VEuPathDB" id="VectorBase:AFUN2_004504"/>
<keyword evidence="10" id="KW-1071">Ligand-gated ion channel</keyword>
<dbReference type="STRING" id="62324.A0A182RSY2"/>
<keyword evidence="2" id="KW-0813">Transport</keyword>
<evidence type="ECO:0000256" key="7">
    <source>
        <dbReference type="ARBA" id="ARBA00023136"/>
    </source>
</evidence>
<keyword evidence="7 12" id="KW-0472">Membrane</keyword>
<dbReference type="GO" id="GO:0005886">
    <property type="term" value="C:plasma membrane"/>
    <property type="evidence" value="ECO:0007669"/>
    <property type="project" value="UniProtKB-SubCell"/>
</dbReference>
<reference evidence="15" key="1">
    <citation type="submission" date="2020-05" db="UniProtKB">
        <authorList>
            <consortium name="EnsemblMetazoa"/>
        </authorList>
    </citation>
    <scope>IDENTIFICATION</scope>
    <source>
        <strain evidence="15">FUMOZ</strain>
    </source>
</reference>
<dbReference type="SMART" id="SM00918">
    <property type="entry name" value="Lig_chan-Glu_bd"/>
    <property type="match status" value="2"/>
</dbReference>
<keyword evidence="4 12" id="KW-0812">Transmembrane</keyword>
<dbReference type="EnsemblMetazoa" id="AFUN009383-RA">
    <property type="protein sequence ID" value="AFUN009383-PA"/>
    <property type="gene ID" value="AFUN009383"/>
</dbReference>
<dbReference type="Gene3D" id="3.40.190.10">
    <property type="entry name" value="Periplasmic binding protein-like II"/>
    <property type="match status" value="3"/>
</dbReference>
<keyword evidence="8" id="KW-0675">Receptor</keyword>
<keyword evidence="6" id="KW-0406">Ion transport</keyword>
<organism evidence="15">
    <name type="scientific">Anopheles funestus</name>
    <name type="common">African malaria mosquito</name>
    <dbReference type="NCBI Taxonomy" id="62324"/>
    <lineage>
        <taxon>Eukaryota</taxon>
        <taxon>Metazoa</taxon>
        <taxon>Ecdysozoa</taxon>
        <taxon>Arthropoda</taxon>
        <taxon>Hexapoda</taxon>
        <taxon>Insecta</taxon>
        <taxon>Pterygota</taxon>
        <taxon>Neoptera</taxon>
        <taxon>Endopterygota</taxon>
        <taxon>Diptera</taxon>
        <taxon>Nematocera</taxon>
        <taxon>Culicoidea</taxon>
        <taxon>Culicidae</taxon>
        <taxon>Anophelinae</taxon>
        <taxon>Anopheles</taxon>
    </lineage>
</organism>
<evidence type="ECO:0000259" key="14">
    <source>
        <dbReference type="SMART" id="SM00918"/>
    </source>
</evidence>
<evidence type="ECO:0000256" key="12">
    <source>
        <dbReference type="SAM" id="Phobius"/>
    </source>
</evidence>
<evidence type="ECO:0000256" key="3">
    <source>
        <dbReference type="ARBA" id="ARBA00022475"/>
    </source>
</evidence>
<evidence type="ECO:0000313" key="15">
    <source>
        <dbReference type="EnsemblMetazoa" id="AFUN009383-PA"/>
    </source>
</evidence>
<feature type="chain" id="PRO_5030024307" description="Ionotropic glutamate receptor L-glutamate and glycine-binding domain-containing protein" evidence="13">
    <location>
        <begin position="17"/>
        <end position="2029"/>
    </location>
</feature>
<dbReference type="InterPro" id="IPR019594">
    <property type="entry name" value="Glu/Gly-bd"/>
</dbReference>
<evidence type="ECO:0000256" key="13">
    <source>
        <dbReference type="SAM" id="SignalP"/>
    </source>
</evidence>
<feature type="domain" description="Ionotropic glutamate receptor L-glutamate and glycine-binding" evidence="14">
    <location>
        <begin position="221"/>
        <end position="281"/>
    </location>
</feature>
<dbReference type="InterPro" id="IPR052192">
    <property type="entry name" value="Insect_Ionotropic_Sensory_Rcpt"/>
</dbReference>
<feature type="transmembrane region" description="Helical" evidence="12">
    <location>
        <begin position="579"/>
        <end position="599"/>
    </location>
</feature>